<keyword evidence="2" id="KW-1185">Reference proteome</keyword>
<dbReference type="SUPFAM" id="SSF56784">
    <property type="entry name" value="HAD-like"/>
    <property type="match status" value="1"/>
</dbReference>
<dbReference type="RefSeq" id="WP_115468191.1">
    <property type="nucleotide sequence ID" value="NZ_QKRA01000004.1"/>
</dbReference>
<dbReference type="CDD" id="cd06223">
    <property type="entry name" value="PRTases_typeI"/>
    <property type="match status" value="1"/>
</dbReference>
<dbReference type="Gene3D" id="3.40.50.1000">
    <property type="entry name" value="HAD superfamily/HAD-like"/>
    <property type="match status" value="1"/>
</dbReference>
<accession>A0A370U8T6</accession>
<dbReference type="GO" id="GO:0016740">
    <property type="term" value="F:transferase activity"/>
    <property type="evidence" value="ECO:0007669"/>
    <property type="project" value="UniProtKB-KW"/>
</dbReference>
<dbReference type="EMBL" id="QKRA01000004">
    <property type="protein sequence ID" value="RDL44153.1"/>
    <property type="molecule type" value="Genomic_DNA"/>
</dbReference>
<protein>
    <submittedName>
        <fullName evidence="1">Phosphoribosyl transferase</fullName>
    </submittedName>
</protein>
<dbReference type="InterPro" id="IPR000836">
    <property type="entry name" value="PRTase_dom"/>
</dbReference>
<dbReference type="InterPro" id="IPR036412">
    <property type="entry name" value="HAD-like_sf"/>
</dbReference>
<reference evidence="1 2" key="1">
    <citation type="submission" date="2018-06" db="EMBL/GenBank/DDBJ databases">
        <title>Marinomonas sp. YLB-05 draft genome sequence.</title>
        <authorList>
            <person name="Yu L."/>
            <person name="Tang X."/>
        </authorList>
    </citation>
    <scope>NUCLEOTIDE SEQUENCE [LARGE SCALE GENOMIC DNA]</scope>
    <source>
        <strain evidence="1 2">YLB-05</strain>
    </source>
</reference>
<dbReference type="InterPro" id="IPR023214">
    <property type="entry name" value="HAD_sf"/>
</dbReference>
<proteinExistence type="predicted"/>
<evidence type="ECO:0000313" key="1">
    <source>
        <dbReference type="EMBL" id="RDL44153.1"/>
    </source>
</evidence>
<dbReference type="InterPro" id="IPR029057">
    <property type="entry name" value="PRTase-like"/>
</dbReference>
<dbReference type="Gene3D" id="3.40.50.2020">
    <property type="match status" value="1"/>
</dbReference>
<organism evidence="1 2">
    <name type="scientific">Marinomonas piezotolerans</name>
    <dbReference type="NCBI Taxonomy" id="2213058"/>
    <lineage>
        <taxon>Bacteria</taxon>
        <taxon>Pseudomonadati</taxon>
        <taxon>Pseudomonadota</taxon>
        <taxon>Gammaproteobacteria</taxon>
        <taxon>Oceanospirillales</taxon>
        <taxon>Oceanospirillaceae</taxon>
        <taxon>Marinomonas</taxon>
    </lineage>
</organism>
<dbReference type="OrthoDB" id="3318162at2"/>
<keyword evidence="1" id="KW-0808">Transferase</keyword>
<dbReference type="AlphaFoldDB" id="A0A370U8T6"/>
<comment type="caution">
    <text evidence="1">The sequence shown here is derived from an EMBL/GenBank/DDBJ whole genome shotgun (WGS) entry which is preliminary data.</text>
</comment>
<name>A0A370U8T6_9GAMM</name>
<dbReference type="Proteomes" id="UP000254326">
    <property type="component" value="Unassembled WGS sequence"/>
</dbReference>
<gene>
    <name evidence="1" type="ORF">DN730_11005</name>
</gene>
<sequence>MAASRLKGVILSVKDTLINTGQIEDNVFAEVEKLMAFFTLRGIKPVLLANRAWTITDHNDNEKDLYDAFEAHFKELTIFTRQRDPDIPPKPRAAATQYVLDEMKWEANEVVYIGSSDDDMRTAVNGKILFLRATWYSNNTDYGFEFSEPKELARFIDTLCLREHFWSHEIKDGDFEYYALAPFSTYKPEFRKYSENGRAAAKFGLGDVDFWLGALVTSMYFTGIHQRIDFIAAYPGHRAGVGNDKMNDDLMTFGKCFNKGYLHNLIERHTTATKSQSARREGKVIDHHNQLNTIKLNKLPTKNYSDKPYKHTPLNQSKTVLLVDDICTKGWSLEAARKYIECTGAKTIMVTWLKTINTDIETIDATPEFDPYQANQFANIPLGKTYGYHVYHVDGVASEELSVQLQQYINWDWPA</sequence>
<dbReference type="SUPFAM" id="SSF53271">
    <property type="entry name" value="PRTase-like"/>
    <property type="match status" value="1"/>
</dbReference>
<evidence type="ECO:0000313" key="2">
    <source>
        <dbReference type="Proteomes" id="UP000254326"/>
    </source>
</evidence>